<feature type="region of interest" description="Disordered" evidence="6">
    <location>
        <begin position="1"/>
        <end position="30"/>
    </location>
</feature>
<comment type="caution">
    <text evidence="8">The sequence shown here is derived from an EMBL/GenBank/DDBJ whole genome shotgun (WGS) entry which is preliminary data.</text>
</comment>
<gene>
    <name evidence="8" type="ORF">THAOC_06179</name>
</gene>
<feature type="zinc finger region" description="C3H1-type" evidence="5">
    <location>
        <begin position="299"/>
        <end position="327"/>
    </location>
</feature>
<dbReference type="PROSITE" id="PS50103">
    <property type="entry name" value="ZF_C3H1"/>
    <property type="match status" value="2"/>
</dbReference>
<feature type="domain" description="C3H1-type" evidence="7">
    <location>
        <begin position="299"/>
        <end position="327"/>
    </location>
</feature>
<dbReference type="Proteomes" id="UP000266841">
    <property type="component" value="Unassembled WGS sequence"/>
</dbReference>
<dbReference type="OrthoDB" id="43978at2759"/>
<dbReference type="SUPFAM" id="SSF90229">
    <property type="entry name" value="CCCH zinc finger"/>
    <property type="match status" value="1"/>
</dbReference>
<protein>
    <recommendedName>
        <fullName evidence="7">C3H1-type domain-containing protein</fullName>
    </recommendedName>
</protein>
<dbReference type="OMA" id="GANTEWT"/>
<evidence type="ECO:0000256" key="6">
    <source>
        <dbReference type="SAM" id="MobiDB-lite"/>
    </source>
</evidence>
<keyword evidence="4 5" id="KW-0862">Zinc</keyword>
<dbReference type="InterPro" id="IPR036855">
    <property type="entry name" value="Znf_CCCH_sf"/>
</dbReference>
<evidence type="ECO:0000259" key="7">
    <source>
        <dbReference type="PROSITE" id="PS50103"/>
    </source>
</evidence>
<dbReference type="GO" id="GO:0008270">
    <property type="term" value="F:zinc ion binding"/>
    <property type="evidence" value="ECO:0007669"/>
    <property type="project" value="UniProtKB-KW"/>
</dbReference>
<feature type="region of interest" description="Disordered" evidence="6">
    <location>
        <begin position="181"/>
        <end position="200"/>
    </location>
</feature>
<proteinExistence type="predicted"/>
<evidence type="ECO:0000313" key="8">
    <source>
        <dbReference type="EMBL" id="EJK72303.1"/>
    </source>
</evidence>
<sequence length="815" mass="90243">MFHRSSARRPVDSRMGGRRGDYPPTTPLMHESHPAMVSPYHPSISPRTTSTTIAVAIPPRLGYYGVHHPHSHAVAAPPRQFYPRGSPPQAYQQVLPPVGSGALLCHDSNDDESSIPTNVSPRSVVTTHLDTEDGSVPLPPNHFRPINEREAAPNGPSPLAGAVAEIAPRRILSRGDVVTPVNTPVNHGGGGKCHQPTGLEHRRRDAENVNKQGDPRPANDRGVADVGRVCTTSPTPQNLRDNPIRLAKVKSELCQYYSSGQRCPFGDRCNYAHGKHELKQRHTTLLQMERSGQIVNAGAYLSRPCMTWVSTGCCPFGRRCTSIHDPLVSAHHETAWLPAAPAATNARVIVDPLILHNASAIHWANPLVPQTIWEHCRPSQRGSGFSRATELVKTHQEWIDTYRLVCNSGCSAFGDGGQDMKQVKKVDELHRLCIVRLMRIGESPYSPSMSGGSSVQSSRLHEDYVFSPTHALYGELCMVLQSRYFLVLDVDFDNGDCVDVGDIVREISSDEHKARTTPWIHGYYVDPSKVVMAHEVVFAPKGDHAANPSIWFDALPIQLGPAQIKRYRRLKQKSKTEIRSGYICPNSDGALMVRTSAADFPRLPDVNPFVIMIPAEINEMNRYLFMGIIEHRIGSLILHRSSGVGEAEKDELQVRMGAIKRVFDGLNMFHDKWMWPKRQGLVNVTPKTKAPPGNNTPFIPAMGAAVSVRTWRTFVSNLKSLDELDLSPVASTGRLQVFRSFEPKSRSYLPRLTPFVGIALDLDSPESKTLNELMGLISNSKWENSYSIHQSQNGNRNIDGTIKDFNLPLSPIPFV</sequence>
<evidence type="ECO:0000313" key="9">
    <source>
        <dbReference type="Proteomes" id="UP000266841"/>
    </source>
</evidence>
<dbReference type="Gene3D" id="4.10.1000.10">
    <property type="entry name" value="Zinc finger, CCCH-type"/>
    <property type="match status" value="1"/>
</dbReference>
<dbReference type="SMART" id="SM00356">
    <property type="entry name" value="ZnF_C3H1"/>
    <property type="match status" value="2"/>
</dbReference>
<feature type="domain" description="C3H1-type" evidence="7">
    <location>
        <begin position="248"/>
        <end position="276"/>
    </location>
</feature>
<keyword evidence="3 5" id="KW-0863">Zinc-finger</keyword>
<feature type="compositionally biased region" description="Polar residues" evidence="6">
    <location>
        <begin position="230"/>
        <end position="240"/>
    </location>
</feature>
<dbReference type="Pfam" id="PF00642">
    <property type="entry name" value="zf-CCCH"/>
    <property type="match status" value="1"/>
</dbReference>
<dbReference type="PANTHER" id="PTHR12547">
    <property type="entry name" value="CCCH ZINC FINGER/TIS11-RELATED"/>
    <property type="match status" value="1"/>
</dbReference>
<dbReference type="InterPro" id="IPR045877">
    <property type="entry name" value="ZFP36-like"/>
</dbReference>
<dbReference type="InterPro" id="IPR000571">
    <property type="entry name" value="Znf_CCCH"/>
</dbReference>
<dbReference type="AlphaFoldDB" id="K0T106"/>
<name>K0T106_THAOC</name>
<evidence type="ECO:0000256" key="5">
    <source>
        <dbReference type="PROSITE-ProRule" id="PRU00723"/>
    </source>
</evidence>
<feature type="compositionally biased region" description="Basic and acidic residues" evidence="6">
    <location>
        <begin position="207"/>
        <end position="223"/>
    </location>
</feature>
<keyword evidence="9" id="KW-1185">Reference proteome</keyword>
<dbReference type="EMBL" id="AGNL01006054">
    <property type="protein sequence ID" value="EJK72303.1"/>
    <property type="molecule type" value="Genomic_DNA"/>
</dbReference>
<evidence type="ECO:0000256" key="1">
    <source>
        <dbReference type="ARBA" id="ARBA00022723"/>
    </source>
</evidence>
<evidence type="ECO:0000256" key="2">
    <source>
        <dbReference type="ARBA" id="ARBA00022737"/>
    </source>
</evidence>
<reference evidence="8 9" key="1">
    <citation type="journal article" date="2012" name="Genome Biol.">
        <title>Genome and low-iron response of an oceanic diatom adapted to chronic iron limitation.</title>
        <authorList>
            <person name="Lommer M."/>
            <person name="Specht M."/>
            <person name="Roy A.S."/>
            <person name="Kraemer L."/>
            <person name="Andreson R."/>
            <person name="Gutowska M.A."/>
            <person name="Wolf J."/>
            <person name="Bergner S.V."/>
            <person name="Schilhabel M.B."/>
            <person name="Klostermeier U.C."/>
            <person name="Beiko R.G."/>
            <person name="Rosenstiel P."/>
            <person name="Hippler M."/>
            <person name="Laroche J."/>
        </authorList>
    </citation>
    <scope>NUCLEOTIDE SEQUENCE [LARGE SCALE GENOMIC DNA]</scope>
    <source>
        <strain evidence="8 9">CCMP1005</strain>
    </source>
</reference>
<organism evidence="8 9">
    <name type="scientific">Thalassiosira oceanica</name>
    <name type="common">Marine diatom</name>
    <dbReference type="NCBI Taxonomy" id="159749"/>
    <lineage>
        <taxon>Eukaryota</taxon>
        <taxon>Sar</taxon>
        <taxon>Stramenopiles</taxon>
        <taxon>Ochrophyta</taxon>
        <taxon>Bacillariophyta</taxon>
        <taxon>Coscinodiscophyceae</taxon>
        <taxon>Thalassiosirophycidae</taxon>
        <taxon>Thalassiosirales</taxon>
        <taxon>Thalassiosiraceae</taxon>
        <taxon>Thalassiosira</taxon>
    </lineage>
</organism>
<evidence type="ECO:0000256" key="4">
    <source>
        <dbReference type="ARBA" id="ARBA00022833"/>
    </source>
</evidence>
<dbReference type="GO" id="GO:0003729">
    <property type="term" value="F:mRNA binding"/>
    <property type="evidence" value="ECO:0007669"/>
    <property type="project" value="InterPro"/>
</dbReference>
<feature type="region of interest" description="Disordered" evidence="6">
    <location>
        <begin position="207"/>
        <end position="241"/>
    </location>
</feature>
<dbReference type="PANTHER" id="PTHR12547:SF18">
    <property type="entry name" value="PROTEIN TIS11"/>
    <property type="match status" value="1"/>
</dbReference>
<dbReference type="eggNOG" id="KOG1677">
    <property type="taxonomic scope" value="Eukaryota"/>
</dbReference>
<keyword evidence="2" id="KW-0677">Repeat</keyword>
<keyword evidence="1 5" id="KW-0479">Metal-binding</keyword>
<feature type="zinc finger region" description="C3H1-type" evidence="5">
    <location>
        <begin position="248"/>
        <end position="276"/>
    </location>
</feature>
<evidence type="ECO:0000256" key="3">
    <source>
        <dbReference type="ARBA" id="ARBA00022771"/>
    </source>
</evidence>
<accession>K0T106</accession>